<sequence>MRIFENRFNTDIVKPVLEKVVLVGKTVTGIKFKVTQRNFVGVIRKSDPAGVGNAVIFALNTELMQMIILPSLHDLNDIVQSR</sequence>
<name>Q7N4H4_PHOLL</name>
<dbReference type="HOGENOM" id="CLU_2756910_0_0_6"/>
<protein>
    <submittedName>
        <fullName evidence="1">Photorhabdus luminescens subsp. laumondii TTO1 complete genome segment 8/17</fullName>
    </submittedName>
</protein>
<organism evidence="1 2">
    <name type="scientific">Photorhabdus laumondii subsp. laumondii (strain DSM 15139 / CIP 105565 / TT01)</name>
    <name type="common">Photorhabdus luminescens subsp. laumondii</name>
    <dbReference type="NCBI Taxonomy" id="243265"/>
    <lineage>
        <taxon>Bacteria</taxon>
        <taxon>Pseudomonadati</taxon>
        <taxon>Pseudomonadota</taxon>
        <taxon>Gammaproteobacteria</taxon>
        <taxon>Enterobacterales</taxon>
        <taxon>Morganellaceae</taxon>
        <taxon>Photorhabdus</taxon>
    </lineage>
</organism>
<reference evidence="2" key="1">
    <citation type="journal article" date="2003" name="Nat. Biotechnol.">
        <title>The genome sequence of the entomopathogenic bacterium Photorhabdus luminescens.</title>
        <authorList>
            <person name="Duchaud E."/>
            <person name="Rusniok C."/>
            <person name="Frangeul L."/>
            <person name="Buchrieser C."/>
            <person name="Givaudan A."/>
            <person name="Taourit S."/>
            <person name="Bocs S."/>
            <person name="Boursaux-Eude C."/>
            <person name="Chandler M."/>
            <person name="Charles J.-F."/>
            <person name="Dassa E."/>
            <person name="Derose R."/>
            <person name="Derzelle S."/>
            <person name="Freyssinet G."/>
            <person name="Gaudriault S."/>
            <person name="Medigue C."/>
            <person name="Lanois A."/>
            <person name="Powell K."/>
            <person name="Siguier P."/>
            <person name="Vincent R."/>
            <person name="Wingate V."/>
            <person name="Zouine M."/>
            <person name="Glaser P."/>
            <person name="Boemare N."/>
            <person name="Danchin A."/>
            <person name="Kunst F."/>
        </authorList>
    </citation>
    <scope>NUCLEOTIDE SEQUENCE [LARGE SCALE GENOMIC DNA]</scope>
    <source>
        <strain evidence="2">DSM 15139 / CIP 105565 / TT01</strain>
    </source>
</reference>
<proteinExistence type="predicted"/>
<evidence type="ECO:0000313" key="2">
    <source>
        <dbReference type="Proteomes" id="UP000002514"/>
    </source>
</evidence>
<dbReference type="AlphaFoldDB" id="Q7N4H4"/>
<evidence type="ECO:0000313" key="1">
    <source>
        <dbReference type="EMBL" id="CAE14656.1"/>
    </source>
</evidence>
<gene>
    <name evidence="1" type="ordered locus">plu2363</name>
</gene>
<dbReference type="KEGG" id="plu:plu2363"/>
<dbReference type="EMBL" id="BX571866">
    <property type="protein sequence ID" value="CAE14656.1"/>
    <property type="molecule type" value="Genomic_DNA"/>
</dbReference>
<accession>Q7N4H4</accession>
<keyword evidence="2" id="KW-1185">Reference proteome</keyword>
<dbReference type="Proteomes" id="UP000002514">
    <property type="component" value="Chromosome"/>
</dbReference>